<organism evidence="1 2">
    <name type="scientific">Stentor coeruleus</name>
    <dbReference type="NCBI Taxonomy" id="5963"/>
    <lineage>
        <taxon>Eukaryota</taxon>
        <taxon>Sar</taxon>
        <taxon>Alveolata</taxon>
        <taxon>Ciliophora</taxon>
        <taxon>Postciliodesmatophora</taxon>
        <taxon>Heterotrichea</taxon>
        <taxon>Heterotrichida</taxon>
        <taxon>Stentoridae</taxon>
        <taxon>Stentor</taxon>
    </lineage>
</organism>
<sequence length="127" mass="14078">MKLQPFAKPSAMMIHPHLGEESVFSDISGKNSLLESSHHTLISDISLISETISIECPSGKESIFKAIEDLKFSINALTSRLDVQSANIQKIVSSEELCKRIEARFNQFANSQKTNITSDSSKSCQIY</sequence>
<name>A0A1R2C723_9CILI</name>
<protein>
    <submittedName>
        <fullName evidence="1">Uncharacterized protein</fullName>
    </submittedName>
</protein>
<comment type="caution">
    <text evidence="1">The sequence shown here is derived from an EMBL/GenBank/DDBJ whole genome shotgun (WGS) entry which is preliminary data.</text>
</comment>
<keyword evidence="2" id="KW-1185">Reference proteome</keyword>
<dbReference type="AlphaFoldDB" id="A0A1R2C723"/>
<dbReference type="EMBL" id="MPUH01000258">
    <property type="protein sequence ID" value="OMJ84781.1"/>
    <property type="molecule type" value="Genomic_DNA"/>
</dbReference>
<evidence type="ECO:0000313" key="1">
    <source>
        <dbReference type="EMBL" id="OMJ84781.1"/>
    </source>
</evidence>
<accession>A0A1R2C723</accession>
<reference evidence="1 2" key="1">
    <citation type="submission" date="2016-11" db="EMBL/GenBank/DDBJ databases">
        <title>The macronuclear genome of Stentor coeruleus: a giant cell with tiny introns.</title>
        <authorList>
            <person name="Slabodnick M."/>
            <person name="Ruby J.G."/>
            <person name="Reiff S.B."/>
            <person name="Swart E.C."/>
            <person name="Gosai S."/>
            <person name="Prabakaran S."/>
            <person name="Witkowska E."/>
            <person name="Larue G.E."/>
            <person name="Fisher S."/>
            <person name="Freeman R.M."/>
            <person name="Gunawardena J."/>
            <person name="Chu W."/>
            <person name="Stover N.A."/>
            <person name="Gregory B.D."/>
            <person name="Nowacki M."/>
            <person name="Derisi J."/>
            <person name="Roy S.W."/>
            <person name="Marshall W.F."/>
            <person name="Sood P."/>
        </authorList>
    </citation>
    <scope>NUCLEOTIDE SEQUENCE [LARGE SCALE GENOMIC DNA]</scope>
    <source>
        <strain evidence="1">WM001</strain>
    </source>
</reference>
<evidence type="ECO:0000313" key="2">
    <source>
        <dbReference type="Proteomes" id="UP000187209"/>
    </source>
</evidence>
<gene>
    <name evidence="1" type="ORF">SteCoe_14036</name>
</gene>
<dbReference type="Proteomes" id="UP000187209">
    <property type="component" value="Unassembled WGS sequence"/>
</dbReference>
<proteinExistence type="predicted"/>